<dbReference type="RefSeq" id="WP_110936445.1">
    <property type="nucleotide sequence ID" value="NZ_KZ614146.1"/>
</dbReference>
<evidence type="ECO:0000256" key="7">
    <source>
        <dbReference type="HAMAP-Rule" id="MF_02033"/>
    </source>
</evidence>
<dbReference type="InterPro" id="IPR018181">
    <property type="entry name" value="Heat_shock_70_CS"/>
</dbReference>
<dbReference type="InterPro" id="IPR043129">
    <property type="entry name" value="ATPase_NBD"/>
</dbReference>
<evidence type="ECO:0000256" key="9">
    <source>
        <dbReference type="SAM" id="MobiDB-lite"/>
    </source>
</evidence>
<comment type="caution">
    <text evidence="11">The sequence shown here is derived from an EMBL/GenBank/DDBJ whole genome shotgun (WGS) entry which is preliminary data.</text>
</comment>
<feature type="region of interest" description="Disordered" evidence="9">
    <location>
        <begin position="393"/>
        <end position="427"/>
    </location>
</feature>
<evidence type="ECO:0000256" key="2">
    <source>
        <dbReference type="ARBA" id="ARBA00022475"/>
    </source>
</evidence>
<dbReference type="PANTHER" id="PTHR32432:SF4">
    <property type="entry name" value="CELL DIVISION PROTEIN FTSA"/>
    <property type="match status" value="1"/>
</dbReference>
<dbReference type="Gene3D" id="3.30.420.40">
    <property type="match status" value="2"/>
</dbReference>
<keyword evidence="6 7" id="KW-0131">Cell cycle</keyword>
<proteinExistence type="inferred from homology"/>
<evidence type="ECO:0000313" key="11">
    <source>
        <dbReference type="EMBL" id="RKL68916.1"/>
    </source>
</evidence>
<dbReference type="InterPro" id="IPR003494">
    <property type="entry name" value="SHS2_FtsA"/>
</dbReference>
<dbReference type="Proteomes" id="UP000281498">
    <property type="component" value="Unassembled WGS sequence"/>
</dbReference>
<comment type="function">
    <text evidence="7 8">Cell division protein that is involved in the assembly of the Z ring. May serve as a membrane anchor for the Z ring.</text>
</comment>
<dbReference type="NCBIfam" id="TIGR01174">
    <property type="entry name" value="ftsA"/>
    <property type="match status" value="1"/>
</dbReference>
<evidence type="ECO:0000313" key="12">
    <source>
        <dbReference type="Proteomes" id="UP000281498"/>
    </source>
</evidence>
<dbReference type="InterPro" id="IPR020823">
    <property type="entry name" value="Cell_div_FtsA"/>
</dbReference>
<dbReference type="EMBL" id="PDOE01000001">
    <property type="protein sequence ID" value="RKL68916.1"/>
    <property type="molecule type" value="Genomic_DNA"/>
</dbReference>
<evidence type="ECO:0000256" key="3">
    <source>
        <dbReference type="ARBA" id="ARBA00022618"/>
    </source>
</evidence>
<evidence type="ECO:0000256" key="6">
    <source>
        <dbReference type="ARBA" id="ARBA00023306"/>
    </source>
</evidence>
<dbReference type="FunFam" id="3.30.1490.110:FF:000003">
    <property type="entry name" value="Cell division protein FtsA"/>
    <property type="match status" value="1"/>
</dbReference>
<dbReference type="GO" id="GO:0043093">
    <property type="term" value="P:FtsZ-dependent cytokinesis"/>
    <property type="evidence" value="ECO:0007669"/>
    <property type="project" value="UniProtKB-UniRule"/>
</dbReference>
<sequence>MKNHDTYVTLDIGTSSVRVIIGEMTNGSLNIIGVGESESEGIKRGAIVDIDQTVQSIKRAVEKAERMIGMSIKYVIVGVTGNHIQLQPCHGVVAVSSNDREIGDEDITRVIDAAQVISIPPEREIIDVIPRQFIVDGLDEINDPRGMIGVRLEMEGTIITGSKTMLHNLLRCVEKAGLQVADIVLQPLAAGSIALSKDEKSLGVALIDLGGGSTTVSIFDDGSLQGTSQIPVGGDHISNDISVGFRTSTEEAEKVKTSYGHAFVDHASDDETFEVSEIGSDQKQEFSQWQLANIIEPRLEEMFLLVQKEINRLGYQDLSGGFVLTGGTAKMPGVLELARDVLQKNVRVAIPDYIGVREPQYTNGIGLITFAYRNVRIQGKEIASGLEEVIQGNEEDRKERMENQKQSRQPKHSKNSKEEPGVKKKVSNMFKMFFE</sequence>
<dbReference type="SUPFAM" id="SSF53067">
    <property type="entry name" value="Actin-like ATPase domain"/>
    <property type="match status" value="2"/>
</dbReference>
<evidence type="ECO:0000256" key="4">
    <source>
        <dbReference type="ARBA" id="ARBA00023016"/>
    </source>
</evidence>
<dbReference type="GO" id="GO:0032153">
    <property type="term" value="C:cell division site"/>
    <property type="evidence" value="ECO:0007669"/>
    <property type="project" value="UniProtKB-UniRule"/>
</dbReference>
<evidence type="ECO:0000256" key="1">
    <source>
        <dbReference type="ARBA" id="ARBA00007381"/>
    </source>
</evidence>
<dbReference type="InterPro" id="IPR050696">
    <property type="entry name" value="FtsA/MreB"/>
</dbReference>
<comment type="subunit">
    <text evidence="7">Self-interacts. Interacts with FtsZ.</text>
</comment>
<evidence type="ECO:0000259" key="10">
    <source>
        <dbReference type="SMART" id="SM00842"/>
    </source>
</evidence>
<evidence type="ECO:0000256" key="8">
    <source>
        <dbReference type="PIRNR" id="PIRNR003101"/>
    </source>
</evidence>
<dbReference type="OrthoDB" id="9768127at2"/>
<keyword evidence="2 7" id="KW-1003">Cell membrane</keyword>
<comment type="similarity">
    <text evidence="1">Belongs to the heat shock protein 70 family.</text>
</comment>
<comment type="subcellular location">
    <subcellularLocation>
        <location evidence="7">Cell membrane</location>
        <topology evidence="7">Peripheral membrane protein</topology>
        <orientation evidence="7">Cytoplasmic side</orientation>
    </subcellularLocation>
    <text evidence="7">Localizes to the Z ring in an FtsZ-dependent manner. Targeted to the membrane through a conserved C-terminal amphipathic helix.</text>
</comment>
<dbReference type="Pfam" id="PF14450">
    <property type="entry name" value="FtsA"/>
    <property type="match status" value="1"/>
</dbReference>
<keyword evidence="3 7" id="KW-0132">Cell division</keyword>
<dbReference type="PROSITE" id="PS00329">
    <property type="entry name" value="HSP70_2"/>
    <property type="match status" value="1"/>
</dbReference>
<protein>
    <recommendedName>
        <fullName evidence="7 8">Cell division protein FtsA</fullName>
    </recommendedName>
</protein>
<keyword evidence="4" id="KW-0346">Stress response</keyword>
<name>A0A3A9KWG1_9BACI</name>
<dbReference type="GO" id="GO:0009898">
    <property type="term" value="C:cytoplasmic side of plasma membrane"/>
    <property type="evidence" value="ECO:0007669"/>
    <property type="project" value="UniProtKB-UniRule"/>
</dbReference>
<organism evidence="11 12">
    <name type="scientific">Salipaludibacillus neizhouensis</name>
    <dbReference type="NCBI Taxonomy" id="885475"/>
    <lineage>
        <taxon>Bacteria</taxon>
        <taxon>Bacillati</taxon>
        <taxon>Bacillota</taxon>
        <taxon>Bacilli</taxon>
        <taxon>Bacillales</taxon>
        <taxon>Bacillaceae</taxon>
    </lineage>
</organism>
<reference evidence="11 12" key="1">
    <citation type="submission" date="2017-10" db="EMBL/GenBank/DDBJ databases">
        <title>Bacillus sp. nov., a halophilic bacterium isolated from a Keqin Lake.</title>
        <authorList>
            <person name="Wang H."/>
        </authorList>
    </citation>
    <scope>NUCLEOTIDE SEQUENCE [LARGE SCALE GENOMIC DNA]</scope>
    <source>
        <strain evidence="11 12">KCTC 13187</strain>
    </source>
</reference>
<dbReference type="Pfam" id="PF02491">
    <property type="entry name" value="SHS2_FTSA"/>
    <property type="match status" value="1"/>
</dbReference>
<feature type="domain" description="SHS2" evidence="10">
    <location>
        <begin position="7"/>
        <end position="194"/>
    </location>
</feature>
<evidence type="ECO:0000256" key="5">
    <source>
        <dbReference type="ARBA" id="ARBA00023136"/>
    </source>
</evidence>
<accession>A0A3A9KWG1</accession>
<dbReference type="HAMAP" id="MF_02033">
    <property type="entry name" value="FtsA"/>
    <property type="match status" value="1"/>
</dbReference>
<comment type="similarity">
    <text evidence="7 8">Belongs to the FtsA/MreB family.</text>
</comment>
<dbReference type="PANTHER" id="PTHR32432">
    <property type="entry name" value="CELL DIVISION PROTEIN FTSA-RELATED"/>
    <property type="match status" value="1"/>
</dbReference>
<dbReference type="PIRSF" id="PIRSF003101">
    <property type="entry name" value="FtsA"/>
    <property type="match status" value="1"/>
</dbReference>
<dbReference type="Gene3D" id="3.30.1490.110">
    <property type="match status" value="1"/>
</dbReference>
<feature type="compositionally biased region" description="Basic and acidic residues" evidence="9">
    <location>
        <begin position="394"/>
        <end position="405"/>
    </location>
</feature>
<keyword evidence="12" id="KW-1185">Reference proteome</keyword>
<dbReference type="CDD" id="cd24048">
    <property type="entry name" value="ASKHA_NBD_FtsA"/>
    <property type="match status" value="1"/>
</dbReference>
<keyword evidence="5 7" id="KW-0472">Membrane</keyword>
<dbReference type="SMART" id="SM00842">
    <property type="entry name" value="FtsA"/>
    <property type="match status" value="1"/>
</dbReference>
<dbReference type="AlphaFoldDB" id="A0A3A9KWG1"/>
<gene>
    <name evidence="7 11" type="primary">ftsA</name>
    <name evidence="11" type="ORF">CR203_02430</name>
</gene>